<dbReference type="InterPro" id="IPR052190">
    <property type="entry name" value="Euk-Arch_PrmC-MTase"/>
</dbReference>
<evidence type="ECO:0000313" key="4">
    <source>
        <dbReference type="EMBL" id="VDN19620.1"/>
    </source>
</evidence>
<organism evidence="6">
    <name type="scientific">Gongylonema pulchrum</name>
    <dbReference type="NCBI Taxonomy" id="637853"/>
    <lineage>
        <taxon>Eukaryota</taxon>
        <taxon>Metazoa</taxon>
        <taxon>Ecdysozoa</taxon>
        <taxon>Nematoda</taxon>
        <taxon>Chromadorea</taxon>
        <taxon>Rhabditida</taxon>
        <taxon>Spirurina</taxon>
        <taxon>Spiruromorpha</taxon>
        <taxon>Spiruroidea</taxon>
        <taxon>Gongylonematidae</taxon>
        <taxon>Gongylonema</taxon>
    </lineage>
</organism>
<dbReference type="WBParaSite" id="GPUH_0001198901-mRNA-1">
    <property type="protein sequence ID" value="GPUH_0001198901-mRNA-1"/>
    <property type="gene ID" value="GPUH_0001198901"/>
</dbReference>
<keyword evidence="2" id="KW-0808">Transferase</keyword>
<reference evidence="6" key="1">
    <citation type="submission" date="2016-06" db="UniProtKB">
        <authorList>
            <consortium name="WormBaseParasite"/>
        </authorList>
    </citation>
    <scope>IDENTIFICATION</scope>
</reference>
<dbReference type="InterPro" id="IPR029063">
    <property type="entry name" value="SAM-dependent_MTases_sf"/>
</dbReference>
<keyword evidence="1" id="KW-0489">Methyltransferase</keyword>
<accession>A0A183DTD4</accession>
<dbReference type="GO" id="GO:0008276">
    <property type="term" value="F:protein methyltransferase activity"/>
    <property type="evidence" value="ECO:0007669"/>
    <property type="project" value="TreeGrafter"/>
</dbReference>
<evidence type="ECO:0000256" key="1">
    <source>
        <dbReference type="ARBA" id="ARBA00022603"/>
    </source>
</evidence>
<reference evidence="4 5" key="2">
    <citation type="submission" date="2018-11" db="EMBL/GenBank/DDBJ databases">
        <authorList>
            <consortium name="Pathogen Informatics"/>
        </authorList>
    </citation>
    <scope>NUCLEOTIDE SEQUENCE [LARGE SCALE GENOMIC DNA]</scope>
</reference>
<dbReference type="Gene3D" id="3.40.50.150">
    <property type="entry name" value="Vaccinia Virus protein VP39"/>
    <property type="match status" value="1"/>
</dbReference>
<keyword evidence="5" id="KW-1185">Reference proteome</keyword>
<dbReference type="GO" id="GO:0035657">
    <property type="term" value="C:eRF1 methyltransferase complex"/>
    <property type="evidence" value="ECO:0007669"/>
    <property type="project" value="TreeGrafter"/>
</dbReference>
<evidence type="ECO:0000256" key="3">
    <source>
        <dbReference type="ARBA" id="ARBA00022691"/>
    </source>
</evidence>
<dbReference type="PANTHER" id="PTHR45875:SF1">
    <property type="entry name" value="METHYLTRANSFERASE N6AMT1"/>
    <property type="match status" value="1"/>
</dbReference>
<dbReference type="EMBL" id="UYRT01078948">
    <property type="protein sequence ID" value="VDN19620.1"/>
    <property type="molecule type" value="Genomic_DNA"/>
</dbReference>
<dbReference type="OrthoDB" id="406152at2759"/>
<name>A0A183DTD4_9BILA</name>
<dbReference type="GO" id="GO:0008757">
    <property type="term" value="F:S-adenosylmethionine-dependent methyltransferase activity"/>
    <property type="evidence" value="ECO:0007669"/>
    <property type="project" value="TreeGrafter"/>
</dbReference>
<dbReference type="Proteomes" id="UP000271098">
    <property type="component" value="Unassembled WGS sequence"/>
</dbReference>
<gene>
    <name evidence="4" type="ORF">GPUH_LOCUS11976</name>
</gene>
<dbReference type="AlphaFoldDB" id="A0A183DTD4"/>
<dbReference type="GO" id="GO:0032259">
    <property type="term" value="P:methylation"/>
    <property type="evidence" value="ECO:0007669"/>
    <property type="project" value="UniProtKB-KW"/>
</dbReference>
<sequence>MRCWAGGPTGREAVNRLFPQLRELISPGGCVYIVALHSNDISSMLACSSSEFSSSILLERRCGIEHLYVLKYTKRFK</sequence>
<protein>
    <submittedName>
        <fullName evidence="4 6">Uncharacterized protein</fullName>
    </submittedName>
</protein>
<evidence type="ECO:0000256" key="2">
    <source>
        <dbReference type="ARBA" id="ARBA00022679"/>
    </source>
</evidence>
<dbReference type="PANTHER" id="PTHR45875">
    <property type="entry name" value="METHYLTRANSFERASE N6AMT1"/>
    <property type="match status" value="1"/>
</dbReference>
<proteinExistence type="predicted"/>
<evidence type="ECO:0000313" key="5">
    <source>
        <dbReference type="Proteomes" id="UP000271098"/>
    </source>
</evidence>
<keyword evidence="3" id="KW-0949">S-adenosyl-L-methionine</keyword>
<evidence type="ECO:0000313" key="6">
    <source>
        <dbReference type="WBParaSite" id="GPUH_0001198901-mRNA-1"/>
    </source>
</evidence>